<dbReference type="Proteomes" id="UP001370490">
    <property type="component" value="Unassembled WGS sequence"/>
</dbReference>
<dbReference type="Pfam" id="PF04504">
    <property type="entry name" value="GeBP-like_DBD"/>
    <property type="match status" value="1"/>
</dbReference>
<gene>
    <name evidence="3" type="ORF">RJ641_011669</name>
</gene>
<evidence type="ECO:0000313" key="4">
    <source>
        <dbReference type="Proteomes" id="UP001370490"/>
    </source>
</evidence>
<dbReference type="GO" id="GO:0006355">
    <property type="term" value="P:regulation of DNA-templated transcription"/>
    <property type="evidence" value="ECO:0007669"/>
    <property type="project" value="InterPro"/>
</dbReference>
<name>A0AAN8UWN5_9MAGN</name>
<comment type="similarity">
    <text evidence="1">Belongs to the GeBP family.</text>
</comment>
<accession>A0AAN8UWN5</accession>
<sequence>MRRKKDEIGLLEGYCHFVELGKNPTANLSEFCEFVKQFVSFVVSIDQVKNKLRHLKDKFFNPSKRQRMNKIVFELSEHIWGHLVKVDKEKSSESVSEKRNEIFERQMALGDTDQLNPVFLSPDVDDYLEQPLHAGFDDNGLPYDYIKHFVIGIVEKLEPR</sequence>
<evidence type="ECO:0000259" key="2">
    <source>
        <dbReference type="Pfam" id="PF04504"/>
    </source>
</evidence>
<organism evidence="3 4">
    <name type="scientific">Dillenia turbinata</name>
    <dbReference type="NCBI Taxonomy" id="194707"/>
    <lineage>
        <taxon>Eukaryota</taxon>
        <taxon>Viridiplantae</taxon>
        <taxon>Streptophyta</taxon>
        <taxon>Embryophyta</taxon>
        <taxon>Tracheophyta</taxon>
        <taxon>Spermatophyta</taxon>
        <taxon>Magnoliopsida</taxon>
        <taxon>eudicotyledons</taxon>
        <taxon>Gunneridae</taxon>
        <taxon>Pentapetalae</taxon>
        <taxon>Dilleniales</taxon>
        <taxon>Dilleniaceae</taxon>
        <taxon>Dillenia</taxon>
    </lineage>
</organism>
<dbReference type="PANTHER" id="PTHR31662:SF33">
    <property type="entry name" value="DNA-BINDING STOREKEEPER PROTEIN TRANSCRIPTIONAL REGULATOR-LIKE PROTEIN"/>
    <property type="match status" value="1"/>
</dbReference>
<dbReference type="GO" id="GO:0005634">
    <property type="term" value="C:nucleus"/>
    <property type="evidence" value="ECO:0007669"/>
    <property type="project" value="TreeGrafter"/>
</dbReference>
<proteinExistence type="inferred from homology"/>
<dbReference type="InterPro" id="IPR007592">
    <property type="entry name" value="GEBP"/>
</dbReference>
<reference evidence="3 4" key="1">
    <citation type="submission" date="2023-12" db="EMBL/GenBank/DDBJ databases">
        <title>A high-quality genome assembly for Dillenia turbinata (Dilleniales).</title>
        <authorList>
            <person name="Chanderbali A."/>
        </authorList>
    </citation>
    <scope>NUCLEOTIDE SEQUENCE [LARGE SCALE GENOMIC DNA]</scope>
    <source>
        <strain evidence="3">LSX21</strain>
        <tissue evidence="3">Leaf</tissue>
    </source>
</reference>
<dbReference type="PANTHER" id="PTHR31662">
    <property type="entry name" value="BNAANNG10740D PROTEIN-RELATED"/>
    <property type="match status" value="1"/>
</dbReference>
<evidence type="ECO:0000256" key="1">
    <source>
        <dbReference type="ARBA" id="ARBA00010820"/>
    </source>
</evidence>
<comment type="caution">
    <text evidence="3">The sequence shown here is derived from an EMBL/GenBank/DDBJ whole genome shotgun (WGS) entry which is preliminary data.</text>
</comment>
<protein>
    <submittedName>
        <fullName evidence="3">GLABROUS1 enhancer-binding protein family</fullName>
    </submittedName>
</protein>
<dbReference type="InterPro" id="IPR053932">
    <property type="entry name" value="GeBP-like_DBD"/>
</dbReference>
<keyword evidence="4" id="KW-1185">Reference proteome</keyword>
<feature type="domain" description="Glabrous enhancer-binding protein-like DBD" evidence="2">
    <location>
        <begin position="4"/>
        <end position="81"/>
    </location>
</feature>
<dbReference type="AlphaFoldDB" id="A0AAN8UWN5"/>
<evidence type="ECO:0000313" key="3">
    <source>
        <dbReference type="EMBL" id="KAK6923365.1"/>
    </source>
</evidence>
<dbReference type="EMBL" id="JBAMMX010000018">
    <property type="protein sequence ID" value="KAK6923365.1"/>
    <property type="molecule type" value="Genomic_DNA"/>
</dbReference>